<evidence type="ECO:0000259" key="11">
    <source>
        <dbReference type="PROSITE" id="PS51278"/>
    </source>
</evidence>
<accession>A0A1G7E6Q2</accession>
<evidence type="ECO:0000313" key="13">
    <source>
        <dbReference type="EMBL" id="SDE59408.1"/>
    </source>
</evidence>
<keyword evidence="6 10" id="KW-0032">Aminotransferase</keyword>
<dbReference type="InterPro" id="IPR035490">
    <property type="entry name" value="GlmS/FrlB_SIS"/>
</dbReference>
<dbReference type="InterPro" id="IPR017932">
    <property type="entry name" value="GATase_2_dom"/>
</dbReference>
<evidence type="ECO:0000256" key="4">
    <source>
        <dbReference type="ARBA" id="ARBA00016090"/>
    </source>
</evidence>
<dbReference type="PROSITE" id="PS51464">
    <property type="entry name" value="SIS"/>
    <property type="match status" value="2"/>
</dbReference>
<feature type="domain" description="SIS" evidence="12">
    <location>
        <begin position="459"/>
        <end position="600"/>
    </location>
</feature>
<gene>
    <name evidence="10" type="primary">glmS</name>
    <name evidence="13" type="ORF">SAMN05661003_11818</name>
</gene>
<dbReference type="Gene3D" id="3.40.50.10490">
    <property type="entry name" value="Glucose-6-phosphate isomerase like protein, domain 1"/>
    <property type="match status" value="2"/>
</dbReference>
<dbReference type="InterPro" id="IPR005855">
    <property type="entry name" value="GFAT"/>
</dbReference>
<dbReference type="GO" id="GO:0006487">
    <property type="term" value="P:protein N-linked glycosylation"/>
    <property type="evidence" value="ECO:0007669"/>
    <property type="project" value="TreeGrafter"/>
</dbReference>
<dbReference type="SUPFAM" id="SSF53697">
    <property type="entry name" value="SIS domain"/>
    <property type="match status" value="1"/>
</dbReference>
<dbReference type="HAMAP" id="MF_00164">
    <property type="entry name" value="GlmS"/>
    <property type="match status" value="1"/>
</dbReference>
<evidence type="ECO:0000256" key="2">
    <source>
        <dbReference type="ARBA" id="ARBA00004496"/>
    </source>
</evidence>
<dbReference type="Pfam" id="PF01380">
    <property type="entry name" value="SIS"/>
    <property type="match status" value="2"/>
</dbReference>
<protein>
    <recommendedName>
        <fullName evidence="4 10">Glutamine--fructose-6-phosphate aminotransferase [isomerizing]</fullName>
        <ecNumber evidence="3 10">2.6.1.16</ecNumber>
    </recommendedName>
    <alternativeName>
        <fullName evidence="10">D-fructose-6-phosphate amidotransferase</fullName>
    </alternativeName>
    <alternativeName>
        <fullName evidence="10">GFAT</fullName>
    </alternativeName>
    <alternativeName>
        <fullName evidence="10">Glucosamine-6-phosphate synthase</fullName>
    </alternativeName>
    <alternativeName>
        <fullName evidence="10">Hexosephosphate aminotransferase</fullName>
    </alternativeName>
    <alternativeName>
        <fullName evidence="10">L-glutamine--D-fructose-6-phosphate amidotransferase</fullName>
    </alternativeName>
</protein>
<sequence length="610" mass="67043">MCGIVGYIGHQQAVPLIVDGLRRLEYRGYDSAGICVLGPDQQLKTLRAKGKLAQLEQQLAQQALPGTLAIGHTRWATHGKPSEDNAHPHRAGGFVVVHNGIIENYLVLKQQLSAHGHQFRSQTDSEIIAHLIEEAYKQSADFPAAVCQALKQLRGTYAIAVLCDQHPDLLIAARNGSPLVLGNGEGEFFLGSDIPAILSHTRDMIFLNDGEVALLRRAELQIVDLDGNRRPYQSKTITWSPLMAEKSGYRHFMLKEIHEQPRAIADTLAGRISENKAEIILNDIQLSTSCLTGIDRLYLIACGTSWHAALVGKFLIEKLARIPVEVDIASEFRYRDPLINSRCLTLVISQSGETADTLAALRQARTQGAPVLAICNVVESSIARESDGVIYTHAGPEIGVASTKAFTTQLIALVLFTLFLAQQRKTLADSQRQELIAALMSLPRLVEEVLQLDEAIEQTVRPYLHARDFLYLGRGNQYPIALEGALKLKEISYIHAEGYPAGEMKHGPIALIDEDLPVLVLAIKNATFAKVCANLEEVHARGGQIFIVSDCDCSDLRALAREYFIIPTTHDDLMPILTSIPLQLLAYHLAVLKGTDVDQPRNLAKSVTVE</sequence>
<dbReference type="AlphaFoldDB" id="A0A1G7E6Q2"/>
<dbReference type="FunFam" id="3.60.20.10:FF:000006">
    <property type="entry name" value="Glutamine--fructose-6-phosphate aminotransferase [isomerizing]"/>
    <property type="match status" value="1"/>
</dbReference>
<evidence type="ECO:0000313" key="14">
    <source>
        <dbReference type="Proteomes" id="UP000243205"/>
    </source>
</evidence>
<dbReference type="Proteomes" id="UP000243205">
    <property type="component" value="Unassembled WGS sequence"/>
</dbReference>
<dbReference type="GO" id="GO:0004360">
    <property type="term" value="F:glutamine-fructose-6-phosphate transaminase (isomerizing) activity"/>
    <property type="evidence" value="ECO:0007669"/>
    <property type="project" value="UniProtKB-UniRule"/>
</dbReference>
<feature type="active site" description="For Fru-6P isomerization activity" evidence="10">
    <location>
        <position position="605"/>
    </location>
</feature>
<dbReference type="Gene3D" id="3.60.20.10">
    <property type="entry name" value="Glutamine Phosphoribosylpyrophosphate, subunit 1, domain 1"/>
    <property type="match status" value="1"/>
</dbReference>
<dbReference type="OrthoDB" id="9761808at2"/>
<dbReference type="GO" id="GO:0097367">
    <property type="term" value="F:carbohydrate derivative binding"/>
    <property type="evidence" value="ECO:0007669"/>
    <property type="project" value="InterPro"/>
</dbReference>
<dbReference type="STRING" id="57664.SAMN05661003_11818"/>
<name>A0A1G7E6Q2_9BACT</name>
<comment type="subcellular location">
    <subcellularLocation>
        <location evidence="2 10">Cytoplasm</location>
    </subcellularLocation>
</comment>
<dbReference type="GO" id="GO:0005975">
    <property type="term" value="P:carbohydrate metabolic process"/>
    <property type="evidence" value="ECO:0007669"/>
    <property type="project" value="UniProtKB-UniRule"/>
</dbReference>
<evidence type="ECO:0000256" key="8">
    <source>
        <dbReference type="ARBA" id="ARBA00022737"/>
    </source>
</evidence>
<keyword evidence="8" id="KW-0677">Repeat</keyword>
<dbReference type="CDD" id="cd05008">
    <property type="entry name" value="SIS_GlmS_GlmD_1"/>
    <property type="match status" value="1"/>
</dbReference>
<dbReference type="PANTHER" id="PTHR10937:SF0">
    <property type="entry name" value="GLUTAMINE--FRUCTOSE-6-PHOSPHATE TRANSAMINASE (ISOMERIZING)"/>
    <property type="match status" value="1"/>
</dbReference>
<dbReference type="PANTHER" id="PTHR10937">
    <property type="entry name" value="GLUCOSAMINE--FRUCTOSE-6-PHOSPHATE AMINOTRANSFERASE, ISOMERIZING"/>
    <property type="match status" value="1"/>
</dbReference>
<dbReference type="InterPro" id="IPR047084">
    <property type="entry name" value="GFAT_N"/>
</dbReference>
<dbReference type="EMBL" id="FNAQ01000018">
    <property type="protein sequence ID" value="SDE59408.1"/>
    <property type="molecule type" value="Genomic_DNA"/>
</dbReference>
<dbReference type="EC" id="2.6.1.16" evidence="3 10"/>
<keyword evidence="14" id="KW-1185">Reference proteome</keyword>
<dbReference type="RefSeq" id="WP_092080087.1">
    <property type="nucleotide sequence ID" value="NZ_FNAQ01000018.1"/>
</dbReference>
<keyword evidence="7 10" id="KW-0808">Transferase</keyword>
<feature type="initiator methionine" description="Removed" evidence="10">
    <location>
        <position position="1"/>
    </location>
</feature>
<comment type="function">
    <text evidence="10">Catalyzes the first step in hexosamine metabolism, converting fructose-6P into glucosamine-6P using glutamine as a nitrogen source.</text>
</comment>
<dbReference type="GO" id="GO:0005829">
    <property type="term" value="C:cytosol"/>
    <property type="evidence" value="ECO:0007669"/>
    <property type="project" value="TreeGrafter"/>
</dbReference>
<dbReference type="FunFam" id="3.40.50.10490:FF:000002">
    <property type="entry name" value="Glutamine--fructose-6-phosphate aminotransferase [isomerizing]"/>
    <property type="match status" value="1"/>
</dbReference>
<dbReference type="InterPro" id="IPR029055">
    <property type="entry name" value="Ntn_hydrolases_N"/>
</dbReference>
<evidence type="ECO:0000259" key="12">
    <source>
        <dbReference type="PROSITE" id="PS51464"/>
    </source>
</evidence>
<proteinExistence type="inferred from homology"/>
<dbReference type="CDD" id="cd05009">
    <property type="entry name" value="SIS_GlmS_GlmD_2"/>
    <property type="match status" value="1"/>
</dbReference>
<evidence type="ECO:0000256" key="5">
    <source>
        <dbReference type="ARBA" id="ARBA00022490"/>
    </source>
</evidence>
<dbReference type="Pfam" id="PF13522">
    <property type="entry name" value="GATase_6"/>
    <property type="match status" value="1"/>
</dbReference>
<evidence type="ECO:0000256" key="3">
    <source>
        <dbReference type="ARBA" id="ARBA00012916"/>
    </source>
</evidence>
<keyword evidence="5 10" id="KW-0963">Cytoplasm</keyword>
<keyword evidence="9" id="KW-0315">Glutamine amidotransferase</keyword>
<evidence type="ECO:0000256" key="10">
    <source>
        <dbReference type="HAMAP-Rule" id="MF_00164"/>
    </source>
</evidence>
<dbReference type="GO" id="GO:0006002">
    <property type="term" value="P:fructose 6-phosphate metabolic process"/>
    <property type="evidence" value="ECO:0007669"/>
    <property type="project" value="TreeGrafter"/>
</dbReference>
<evidence type="ECO:0000256" key="1">
    <source>
        <dbReference type="ARBA" id="ARBA00001031"/>
    </source>
</evidence>
<feature type="active site" description="Nucleophile; for GATase activity" evidence="10">
    <location>
        <position position="2"/>
    </location>
</feature>
<evidence type="ECO:0000256" key="6">
    <source>
        <dbReference type="ARBA" id="ARBA00022576"/>
    </source>
</evidence>
<organism evidence="13 14">
    <name type="scientific">Desulfuromonas thiophila</name>
    <dbReference type="NCBI Taxonomy" id="57664"/>
    <lineage>
        <taxon>Bacteria</taxon>
        <taxon>Pseudomonadati</taxon>
        <taxon>Thermodesulfobacteriota</taxon>
        <taxon>Desulfuromonadia</taxon>
        <taxon>Desulfuromonadales</taxon>
        <taxon>Desulfuromonadaceae</taxon>
        <taxon>Desulfuromonas</taxon>
    </lineage>
</organism>
<dbReference type="InterPro" id="IPR001347">
    <property type="entry name" value="SIS_dom"/>
</dbReference>
<dbReference type="NCBIfam" id="NF001484">
    <property type="entry name" value="PRK00331.1"/>
    <property type="match status" value="1"/>
</dbReference>
<dbReference type="SUPFAM" id="SSF56235">
    <property type="entry name" value="N-terminal nucleophile aminohydrolases (Ntn hydrolases)"/>
    <property type="match status" value="1"/>
</dbReference>
<feature type="domain" description="Glutamine amidotransferase type-2" evidence="11">
    <location>
        <begin position="2"/>
        <end position="218"/>
    </location>
</feature>
<dbReference type="InterPro" id="IPR035466">
    <property type="entry name" value="GlmS/AgaS_SIS"/>
</dbReference>
<dbReference type="FunFam" id="3.40.50.10490:FF:000001">
    <property type="entry name" value="Glutamine--fructose-6-phosphate aminotransferase [isomerizing]"/>
    <property type="match status" value="1"/>
</dbReference>
<dbReference type="GO" id="GO:0046349">
    <property type="term" value="P:amino sugar biosynthetic process"/>
    <property type="evidence" value="ECO:0007669"/>
    <property type="project" value="UniProtKB-ARBA"/>
</dbReference>
<comment type="catalytic activity">
    <reaction evidence="1 10">
        <text>D-fructose 6-phosphate + L-glutamine = D-glucosamine 6-phosphate + L-glutamate</text>
        <dbReference type="Rhea" id="RHEA:13237"/>
        <dbReference type="ChEBI" id="CHEBI:29985"/>
        <dbReference type="ChEBI" id="CHEBI:58359"/>
        <dbReference type="ChEBI" id="CHEBI:58725"/>
        <dbReference type="ChEBI" id="CHEBI:61527"/>
        <dbReference type="EC" id="2.6.1.16"/>
    </reaction>
</comment>
<dbReference type="PROSITE" id="PS51278">
    <property type="entry name" value="GATASE_TYPE_2"/>
    <property type="match status" value="1"/>
</dbReference>
<evidence type="ECO:0000256" key="7">
    <source>
        <dbReference type="ARBA" id="ARBA00022679"/>
    </source>
</evidence>
<feature type="domain" description="SIS" evidence="12">
    <location>
        <begin position="286"/>
        <end position="426"/>
    </location>
</feature>
<dbReference type="NCBIfam" id="TIGR01135">
    <property type="entry name" value="glmS"/>
    <property type="match status" value="1"/>
</dbReference>
<evidence type="ECO:0000256" key="9">
    <source>
        <dbReference type="ARBA" id="ARBA00022962"/>
    </source>
</evidence>
<dbReference type="CDD" id="cd00714">
    <property type="entry name" value="GFAT"/>
    <property type="match status" value="1"/>
</dbReference>
<dbReference type="InterPro" id="IPR046348">
    <property type="entry name" value="SIS_dom_sf"/>
</dbReference>
<reference evidence="14" key="1">
    <citation type="submission" date="2016-10" db="EMBL/GenBank/DDBJ databases">
        <authorList>
            <person name="Varghese N."/>
            <person name="Submissions S."/>
        </authorList>
    </citation>
    <scope>NUCLEOTIDE SEQUENCE [LARGE SCALE GENOMIC DNA]</scope>
    <source>
        <strain evidence="14">DSM 8987</strain>
    </source>
</reference>
<comment type="subunit">
    <text evidence="10">Homodimer.</text>
</comment>
<dbReference type="GO" id="GO:0006047">
    <property type="term" value="P:UDP-N-acetylglucosamine metabolic process"/>
    <property type="evidence" value="ECO:0007669"/>
    <property type="project" value="TreeGrafter"/>
</dbReference>